<feature type="region of interest" description="Disordered" evidence="1">
    <location>
        <begin position="1"/>
        <end position="32"/>
    </location>
</feature>
<evidence type="ECO:0000256" key="1">
    <source>
        <dbReference type="SAM" id="MobiDB-lite"/>
    </source>
</evidence>
<name>A0ABW9QPT1_9ACTN</name>
<dbReference type="Proteomes" id="UP000437736">
    <property type="component" value="Unassembled WGS sequence"/>
</dbReference>
<proteinExistence type="predicted"/>
<sequence length="235" mass="25740">MPEGKQQVGREAETRGRQPVATAGKGSSEGLPPVAQRLLALQRAAGNQAVVQHLLQRRFRPPEGGQRHNNSGGRGGTAEQLIYGATRVHRTSIPSFDIMDRHISVFPDRDGTARDFHVTFELLPNGGLAGRAHKARSDYEEAMEKEKAKEKTGAATSWRGGPRRPSAEGAVSVHFFYDEKGFLRSDFNQKLDKKLSERHGDEAYEILRGWANEIADDFIQGLEVVGAGKVAVGSK</sequence>
<evidence type="ECO:0000313" key="3">
    <source>
        <dbReference type="Proteomes" id="UP000437736"/>
    </source>
</evidence>
<protein>
    <submittedName>
        <fullName evidence="2">Uncharacterized protein</fullName>
    </submittedName>
</protein>
<feature type="region of interest" description="Disordered" evidence="1">
    <location>
        <begin position="57"/>
        <end position="77"/>
    </location>
</feature>
<dbReference type="EMBL" id="WJHE01000083">
    <property type="protein sequence ID" value="MST31498.1"/>
    <property type="molecule type" value="Genomic_DNA"/>
</dbReference>
<accession>A0ABW9QPT1</accession>
<evidence type="ECO:0000313" key="2">
    <source>
        <dbReference type="EMBL" id="MST31498.1"/>
    </source>
</evidence>
<reference evidence="2 3" key="1">
    <citation type="submission" date="2019-11" db="EMBL/GenBank/DDBJ databases">
        <title>Acidiferrimicrobium australis gen. nov., sp. nov., an acidophilic and obligately heterotrophic, member of the Actinobacteria that catalyses dissimilatory oxido- reduction of iron isolated from metal-rich acidic water in Chile.</title>
        <authorList>
            <person name="Gonzalez D."/>
            <person name="Huber K."/>
            <person name="Hedrich S."/>
            <person name="Rojas-Villalobos C."/>
            <person name="Quatrini R."/>
            <person name="Dinamarca M.A."/>
            <person name="Schwarz A."/>
            <person name="Canales C."/>
            <person name="Nancucheo I."/>
        </authorList>
    </citation>
    <scope>NUCLEOTIDE SEQUENCE [LARGE SCALE GENOMIC DNA]</scope>
    <source>
        <strain evidence="2 3">USS-CCA1</strain>
    </source>
</reference>
<gene>
    <name evidence="2" type="ORF">GHK86_01970</name>
</gene>
<organism evidence="2 3">
    <name type="scientific">Acidiferrimicrobium australe</name>
    <dbReference type="NCBI Taxonomy" id="2664430"/>
    <lineage>
        <taxon>Bacteria</taxon>
        <taxon>Bacillati</taxon>
        <taxon>Actinomycetota</taxon>
        <taxon>Acidimicrobiia</taxon>
        <taxon>Acidimicrobiales</taxon>
        <taxon>Acidimicrobiaceae</taxon>
        <taxon>Acidiferrimicrobium</taxon>
    </lineage>
</organism>
<keyword evidence="3" id="KW-1185">Reference proteome</keyword>
<comment type="caution">
    <text evidence="2">The sequence shown here is derived from an EMBL/GenBank/DDBJ whole genome shotgun (WGS) entry which is preliminary data.</text>
</comment>